<reference evidence="6" key="1">
    <citation type="submission" date="2025-08" db="UniProtKB">
        <authorList>
            <consortium name="RefSeq"/>
        </authorList>
    </citation>
    <scope>IDENTIFICATION</scope>
</reference>
<dbReference type="InterPro" id="IPR002125">
    <property type="entry name" value="CMP_dCMP_dom"/>
</dbReference>
<dbReference type="PROSITE" id="PS51747">
    <property type="entry name" value="CYT_DCMP_DEAMINASES_2"/>
    <property type="match status" value="1"/>
</dbReference>
<dbReference type="SUPFAM" id="SSF53927">
    <property type="entry name" value="Cytidine deaminase-like"/>
    <property type="match status" value="1"/>
</dbReference>
<name>A0A6P3Y1D6_DINQU</name>
<sequence length="444" mass="48702">MSSSKSVKVSRTGHAIRSWTAKPILGSEFTEPPKLQEVYVGFLKQRKDTSAVIQSISSVLPGFHHLRRCSNGRLLLAPLRSGESSSTSERDGTLSEDELKNQLKEKGFDLSLLADKFQVTKVPAKPPRTKAQAGEASKVWPVNFHPDATIESLIDGSVFDEASLRVIEGIMSLVIEATRLETVGNLFCTGAAAVVDPEDGRILAVSAARIDRHPMWHAAMLAVDLVAKLHGGGAWRLDDGKRDEAVKKGANHAGGEEDVEKEKETLGEGVSDVEGLRTRLGRIKRRYEEDTPLCYPRSLSTLTFPPQAPLRTRPSRKGRRNSGANAKEEGRGVDAPDTDRSGPYLCTGYWVFLLSEPCPLCAMALLHSRVSRIFYGAANPRIGVLGSVAVLHTMPGLNHRYRVWSGILERECQRAADKVDARRAPWYLSPRLGCPREGTTMCSE</sequence>
<organism evidence="5 6">
    <name type="scientific">Dinoponera quadriceps</name>
    <name type="common">South American ant</name>
    <dbReference type="NCBI Taxonomy" id="609295"/>
    <lineage>
        <taxon>Eukaryota</taxon>
        <taxon>Metazoa</taxon>
        <taxon>Ecdysozoa</taxon>
        <taxon>Arthropoda</taxon>
        <taxon>Hexapoda</taxon>
        <taxon>Insecta</taxon>
        <taxon>Pterygota</taxon>
        <taxon>Neoptera</taxon>
        <taxon>Endopterygota</taxon>
        <taxon>Hymenoptera</taxon>
        <taxon>Apocrita</taxon>
        <taxon>Aculeata</taxon>
        <taxon>Formicoidea</taxon>
        <taxon>Formicidae</taxon>
        <taxon>Ponerinae</taxon>
        <taxon>Ponerini</taxon>
        <taxon>Dinoponera</taxon>
    </lineage>
</organism>
<keyword evidence="1" id="KW-0819">tRNA processing</keyword>
<evidence type="ECO:0000259" key="4">
    <source>
        <dbReference type="PROSITE" id="PS51747"/>
    </source>
</evidence>
<keyword evidence="5" id="KW-1185">Reference proteome</keyword>
<dbReference type="GeneID" id="106749554"/>
<dbReference type="AlphaFoldDB" id="A0A6P3Y1D6"/>
<evidence type="ECO:0000256" key="3">
    <source>
        <dbReference type="SAM" id="MobiDB-lite"/>
    </source>
</evidence>
<dbReference type="GO" id="GO:0005737">
    <property type="term" value="C:cytoplasm"/>
    <property type="evidence" value="ECO:0007669"/>
    <property type="project" value="TreeGrafter"/>
</dbReference>
<evidence type="ECO:0000313" key="5">
    <source>
        <dbReference type="Proteomes" id="UP000515204"/>
    </source>
</evidence>
<evidence type="ECO:0000313" key="6">
    <source>
        <dbReference type="RefSeq" id="XP_014484636.1"/>
    </source>
</evidence>
<proteinExistence type="inferred from homology"/>
<dbReference type="Proteomes" id="UP000515204">
    <property type="component" value="Unplaced"/>
</dbReference>
<dbReference type="Gene3D" id="3.40.140.10">
    <property type="entry name" value="Cytidine Deaminase, domain 2"/>
    <property type="match status" value="1"/>
</dbReference>
<protein>
    <submittedName>
        <fullName evidence="6">Probable inactive tRNA-specific adenosine deaminase-like protein 3</fullName>
    </submittedName>
</protein>
<comment type="similarity">
    <text evidence="2">Belongs to the cytidine and deoxycytidylate deaminase family. ADAT3 subfamily.</text>
</comment>
<feature type="domain" description="CMP/dCMP-type deaminase" evidence="4">
    <location>
        <begin position="282"/>
        <end position="404"/>
    </location>
</feature>
<feature type="compositionally biased region" description="Basic and acidic residues" evidence="3">
    <location>
        <begin position="326"/>
        <end position="337"/>
    </location>
</feature>
<dbReference type="InterPro" id="IPR016193">
    <property type="entry name" value="Cytidine_deaminase-like"/>
</dbReference>
<dbReference type="OrthoDB" id="9996779at2759"/>
<dbReference type="RefSeq" id="XP_014484636.1">
    <property type="nucleotide sequence ID" value="XM_014629150.1"/>
</dbReference>
<evidence type="ECO:0000256" key="1">
    <source>
        <dbReference type="ARBA" id="ARBA00022694"/>
    </source>
</evidence>
<feature type="region of interest" description="Disordered" evidence="3">
    <location>
        <begin position="248"/>
        <end position="271"/>
    </location>
</feature>
<dbReference type="KEGG" id="dqu:106749554"/>
<accession>A0A6P3Y1D6</accession>
<dbReference type="GO" id="GO:0002100">
    <property type="term" value="P:tRNA wobble adenosine to inosine editing"/>
    <property type="evidence" value="ECO:0007669"/>
    <property type="project" value="InterPro"/>
</dbReference>
<dbReference type="PANTHER" id="PTHR11079">
    <property type="entry name" value="CYTOSINE DEAMINASE FAMILY MEMBER"/>
    <property type="match status" value="1"/>
</dbReference>
<dbReference type="GO" id="GO:0005634">
    <property type="term" value="C:nucleus"/>
    <property type="evidence" value="ECO:0007669"/>
    <property type="project" value="TreeGrafter"/>
</dbReference>
<feature type="region of interest" description="Disordered" evidence="3">
    <location>
        <begin position="298"/>
        <end position="337"/>
    </location>
</feature>
<dbReference type="PANTHER" id="PTHR11079:SF156">
    <property type="entry name" value="INACTIVE TRNA-SPECIFIC ADENOSINE DEAMINASE-LIKE PROTEIN 3-RELATED"/>
    <property type="match status" value="1"/>
</dbReference>
<gene>
    <name evidence="6" type="primary">LOC106749554</name>
</gene>
<dbReference type="GO" id="GO:0052717">
    <property type="term" value="F:tRNA-specific adenosine-34 deaminase activity"/>
    <property type="evidence" value="ECO:0007669"/>
    <property type="project" value="UniProtKB-EC"/>
</dbReference>
<evidence type="ECO:0000256" key="2">
    <source>
        <dbReference type="ARBA" id="ARBA00038160"/>
    </source>
</evidence>
<dbReference type="GO" id="GO:0046872">
    <property type="term" value="F:metal ion binding"/>
    <property type="evidence" value="ECO:0007669"/>
    <property type="project" value="UniProtKB-KW"/>
</dbReference>